<sequence>MTARRERVGRFEGRRVLVTGASSGIGAATALAFAREGAIVGLAARRADRLAAVLEQCRAYTPDSVALTVDLARLDDIDAFAVRAVEELGGTVDVLVNNAGIPKRRKAASLTPDDLHEVMAVNFEAPVRLTAALLPAMLERGDGHIVNLSSMGVHMFSYGVGAYAASKAAVELWTEALHLELGGTGVAAHLFVPGTTLTEFSTEREGNDPPFPVDPATAATPEQVAAALLDCLGTEVFITYATERDAATAKAKNTDPNAFLAQLRRR</sequence>
<dbReference type="InterPro" id="IPR020904">
    <property type="entry name" value="Sc_DH/Rdtase_CS"/>
</dbReference>
<dbReference type="PRINTS" id="PR00080">
    <property type="entry name" value="SDRFAMILY"/>
</dbReference>
<reference evidence="6" key="1">
    <citation type="journal article" date="2019" name="Int. J. Syst. Evol. Microbiol.">
        <title>The Global Catalogue of Microorganisms (GCM) 10K type strain sequencing project: providing services to taxonomists for standard genome sequencing and annotation.</title>
        <authorList>
            <consortium name="The Broad Institute Genomics Platform"/>
            <consortium name="The Broad Institute Genome Sequencing Center for Infectious Disease"/>
            <person name="Wu L."/>
            <person name="Ma J."/>
        </authorList>
    </citation>
    <scope>NUCLEOTIDE SEQUENCE [LARGE SCALE GENOMIC DNA]</scope>
    <source>
        <strain evidence="6">JCM 17986</strain>
    </source>
</reference>
<evidence type="ECO:0000256" key="2">
    <source>
        <dbReference type="ARBA" id="ARBA00023002"/>
    </source>
</evidence>
<keyword evidence="6" id="KW-1185">Reference proteome</keyword>
<name>A0ABP9HWQ9_9ACTN</name>
<dbReference type="Pfam" id="PF00106">
    <property type="entry name" value="adh_short"/>
    <property type="match status" value="1"/>
</dbReference>
<accession>A0ABP9HWQ9</accession>
<feature type="domain" description="Ketoreductase" evidence="4">
    <location>
        <begin position="14"/>
        <end position="194"/>
    </location>
</feature>
<dbReference type="RefSeq" id="WP_345678625.1">
    <property type="nucleotide sequence ID" value="NZ_BAABHS010000023.1"/>
</dbReference>
<dbReference type="EMBL" id="BAABHS010000023">
    <property type="protein sequence ID" value="GAA4980883.1"/>
    <property type="molecule type" value="Genomic_DNA"/>
</dbReference>
<dbReference type="Gene3D" id="3.40.50.720">
    <property type="entry name" value="NAD(P)-binding Rossmann-like Domain"/>
    <property type="match status" value="1"/>
</dbReference>
<organism evidence="5 6">
    <name type="scientific">Yinghuangia aomiensis</name>
    <dbReference type="NCBI Taxonomy" id="676205"/>
    <lineage>
        <taxon>Bacteria</taxon>
        <taxon>Bacillati</taxon>
        <taxon>Actinomycetota</taxon>
        <taxon>Actinomycetes</taxon>
        <taxon>Kitasatosporales</taxon>
        <taxon>Streptomycetaceae</taxon>
        <taxon>Yinghuangia</taxon>
    </lineage>
</organism>
<evidence type="ECO:0000259" key="4">
    <source>
        <dbReference type="SMART" id="SM00822"/>
    </source>
</evidence>
<dbReference type="PANTHER" id="PTHR44196">
    <property type="entry name" value="DEHYDROGENASE/REDUCTASE SDR FAMILY MEMBER 7B"/>
    <property type="match status" value="1"/>
</dbReference>
<dbReference type="InterPro" id="IPR002347">
    <property type="entry name" value="SDR_fam"/>
</dbReference>
<evidence type="ECO:0000313" key="5">
    <source>
        <dbReference type="EMBL" id="GAA4980883.1"/>
    </source>
</evidence>
<gene>
    <name evidence="5" type="ORF">GCM10023205_57490</name>
</gene>
<dbReference type="InterPro" id="IPR036291">
    <property type="entry name" value="NAD(P)-bd_dom_sf"/>
</dbReference>
<comment type="caution">
    <text evidence="5">The sequence shown here is derived from an EMBL/GenBank/DDBJ whole genome shotgun (WGS) entry which is preliminary data.</text>
</comment>
<evidence type="ECO:0000256" key="1">
    <source>
        <dbReference type="ARBA" id="ARBA00006484"/>
    </source>
</evidence>
<dbReference type="SMART" id="SM00822">
    <property type="entry name" value="PKS_KR"/>
    <property type="match status" value="1"/>
</dbReference>
<comment type="similarity">
    <text evidence="1 3">Belongs to the short-chain dehydrogenases/reductases (SDR) family.</text>
</comment>
<protein>
    <submittedName>
        <fullName evidence="5">SDR family oxidoreductase</fullName>
    </submittedName>
</protein>
<dbReference type="PRINTS" id="PR00081">
    <property type="entry name" value="GDHRDH"/>
</dbReference>
<proteinExistence type="inferred from homology"/>
<dbReference type="PROSITE" id="PS00061">
    <property type="entry name" value="ADH_SHORT"/>
    <property type="match status" value="1"/>
</dbReference>
<dbReference type="Proteomes" id="UP001500466">
    <property type="component" value="Unassembled WGS sequence"/>
</dbReference>
<evidence type="ECO:0000256" key="3">
    <source>
        <dbReference type="RuleBase" id="RU000363"/>
    </source>
</evidence>
<keyword evidence="2" id="KW-0560">Oxidoreductase</keyword>
<evidence type="ECO:0000313" key="6">
    <source>
        <dbReference type="Proteomes" id="UP001500466"/>
    </source>
</evidence>
<dbReference type="PANTHER" id="PTHR44196:SF1">
    <property type="entry name" value="DEHYDROGENASE_REDUCTASE SDR FAMILY MEMBER 7B"/>
    <property type="match status" value="1"/>
</dbReference>
<dbReference type="CDD" id="cd05233">
    <property type="entry name" value="SDR_c"/>
    <property type="match status" value="1"/>
</dbReference>
<dbReference type="InterPro" id="IPR057326">
    <property type="entry name" value="KR_dom"/>
</dbReference>
<dbReference type="SUPFAM" id="SSF51735">
    <property type="entry name" value="NAD(P)-binding Rossmann-fold domains"/>
    <property type="match status" value="1"/>
</dbReference>